<gene>
    <name evidence="1" type="ORF">VP91_00013670</name>
</gene>
<reference evidence="1 2" key="1">
    <citation type="submission" date="2019-07" db="EMBL/GenBank/DDBJ databases">
        <title>SAR11 Genome Evolution.</title>
        <authorList>
            <person name="Giovannoni S."/>
        </authorList>
    </citation>
    <scope>NUCLEOTIDE SEQUENCE [LARGE SCALE GENOMIC DNA]</scope>
    <source>
        <strain evidence="1 2">HTCC9565</strain>
    </source>
</reference>
<dbReference type="Proteomes" id="UP001166004">
    <property type="component" value="Unassembled WGS sequence"/>
</dbReference>
<organism evidence="1 2">
    <name type="scientific">Pelagibacter ubique</name>
    <dbReference type="NCBI Taxonomy" id="198252"/>
    <lineage>
        <taxon>Bacteria</taxon>
        <taxon>Pseudomonadati</taxon>
        <taxon>Pseudomonadota</taxon>
        <taxon>Alphaproteobacteria</taxon>
        <taxon>Candidatus Pelagibacterales</taxon>
        <taxon>Candidatus Pelagibacteraceae</taxon>
        <taxon>Candidatus Pelagibacter</taxon>
    </lineage>
</organism>
<proteinExistence type="predicted"/>
<accession>A0ABX1T2A0</accession>
<keyword evidence="2" id="KW-1185">Reference proteome</keyword>
<dbReference type="EMBL" id="LANA01000002">
    <property type="protein sequence ID" value="NMN68201.1"/>
    <property type="molecule type" value="Genomic_DNA"/>
</dbReference>
<sequence length="171" mass="19634">MLTNKIKDYLNEYISQEVYVQVAVAKGKNKITTSAAITKYFESNHFTGLAEGKPYNTFLDDLKDKCLGKLVNSPMKNSKTDDEIIIELQRKLNTLKIEELNDTYWEVETGEYLSGADIKEIEFERDTLIKFLISKDEAHDTVSTLCKNYEKLCKKKYPGAPLPLEILDTKH</sequence>
<name>A0ABX1T2A0_PELUQ</name>
<dbReference type="RefSeq" id="WP_169036687.1">
    <property type="nucleotide sequence ID" value="NZ_LANA01000002.1"/>
</dbReference>
<comment type="caution">
    <text evidence="1">The sequence shown here is derived from an EMBL/GenBank/DDBJ whole genome shotgun (WGS) entry which is preliminary data.</text>
</comment>
<evidence type="ECO:0008006" key="3">
    <source>
        <dbReference type="Google" id="ProtNLM"/>
    </source>
</evidence>
<evidence type="ECO:0000313" key="1">
    <source>
        <dbReference type="EMBL" id="NMN68201.1"/>
    </source>
</evidence>
<protein>
    <recommendedName>
        <fullName evidence="3">Phage protein</fullName>
    </recommendedName>
</protein>
<evidence type="ECO:0000313" key="2">
    <source>
        <dbReference type="Proteomes" id="UP001166004"/>
    </source>
</evidence>